<name>A0A974PW95_9RHOO</name>
<organism evidence="7 8">
    <name type="scientific">Azospira restricta</name>
    <dbReference type="NCBI Taxonomy" id="404405"/>
    <lineage>
        <taxon>Bacteria</taxon>
        <taxon>Pseudomonadati</taxon>
        <taxon>Pseudomonadota</taxon>
        <taxon>Betaproteobacteria</taxon>
        <taxon>Rhodocyclales</taxon>
        <taxon>Rhodocyclaceae</taxon>
        <taxon>Azospira</taxon>
    </lineage>
</organism>
<evidence type="ECO:0000313" key="7">
    <source>
        <dbReference type="EMBL" id="QRJ62406.1"/>
    </source>
</evidence>
<dbReference type="GO" id="GO:0016020">
    <property type="term" value="C:membrane"/>
    <property type="evidence" value="ECO:0007669"/>
    <property type="project" value="UniProtKB-SubCell"/>
</dbReference>
<feature type="transmembrane region" description="Helical" evidence="5">
    <location>
        <begin position="263"/>
        <end position="284"/>
    </location>
</feature>
<evidence type="ECO:0000259" key="6">
    <source>
        <dbReference type="PROSITE" id="PS50839"/>
    </source>
</evidence>
<dbReference type="InterPro" id="IPR006189">
    <property type="entry name" value="CHASE_dom"/>
</dbReference>
<evidence type="ECO:0000256" key="1">
    <source>
        <dbReference type="ARBA" id="ARBA00004370"/>
    </source>
</evidence>
<dbReference type="GO" id="GO:0003824">
    <property type="term" value="F:catalytic activity"/>
    <property type="evidence" value="ECO:0007669"/>
    <property type="project" value="UniProtKB-ARBA"/>
</dbReference>
<comment type="subcellular location">
    <subcellularLocation>
        <location evidence="1">Membrane</location>
    </subcellularLocation>
</comment>
<evidence type="ECO:0000256" key="3">
    <source>
        <dbReference type="ARBA" id="ARBA00022989"/>
    </source>
</evidence>
<dbReference type="InterPro" id="IPR042240">
    <property type="entry name" value="CHASE_sf"/>
</dbReference>
<keyword evidence="4 5" id="KW-0472">Membrane</keyword>
<dbReference type="PROSITE" id="PS50839">
    <property type="entry name" value="CHASE"/>
    <property type="match status" value="1"/>
</dbReference>
<evidence type="ECO:0000256" key="5">
    <source>
        <dbReference type="SAM" id="Phobius"/>
    </source>
</evidence>
<dbReference type="EMBL" id="CP064781">
    <property type="protein sequence ID" value="QRJ62406.1"/>
    <property type="molecule type" value="Genomic_DNA"/>
</dbReference>
<dbReference type="Gene3D" id="3.30.450.350">
    <property type="entry name" value="CHASE domain"/>
    <property type="match status" value="1"/>
</dbReference>
<reference evidence="7" key="1">
    <citation type="submission" date="2020-11" db="EMBL/GenBank/DDBJ databases">
        <title>Azospira restricta DSM 18626 genome sequence.</title>
        <authorList>
            <person name="Moe W.M."/>
        </authorList>
    </citation>
    <scope>NUCLEOTIDE SEQUENCE</scope>
    <source>
        <strain evidence="7">DSM 18626</strain>
    </source>
</reference>
<dbReference type="RefSeq" id="WP_203385938.1">
    <property type="nucleotide sequence ID" value="NZ_CP064781.1"/>
</dbReference>
<dbReference type="AlphaFoldDB" id="A0A974PW95"/>
<accession>A0A974PW95</accession>
<dbReference type="SMART" id="SM01079">
    <property type="entry name" value="CHASE"/>
    <property type="match status" value="1"/>
</dbReference>
<feature type="domain" description="CHASE" evidence="6">
    <location>
        <begin position="108"/>
        <end position="203"/>
    </location>
</feature>
<dbReference type="Pfam" id="PF03924">
    <property type="entry name" value="CHASE"/>
    <property type="match status" value="1"/>
</dbReference>
<evidence type="ECO:0000256" key="4">
    <source>
        <dbReference type="ARBA" id="ARBA00023136"/>
    </source>
</evidence>
<dbReference type="GO" id="GO:0007165">
    <property type="term" value="P:signal transduction"/>
    <property type="evidence" value="ECO:0007669"/>
    <property type="project" value="UniProtKB-ARBA"/>
</dbReference>
<evidence type="ECO:0000256" key="2">
    <source>
        <dbReference type="ARBA" id="ARBA00022692"/>
    </source>
</evidence>
<keyword evidence="8" id="KW-1185">Reference proteome</keyword>
<sequence>MKQSGMEAGSGRRLSRALGVTFTVSLLLFLVFGTAILRGAADSRRAHALHVAGDYAQRLSHRLQETMAPAYMLASLVQRNKGFVPDFEQTAAGIVALFPMVSSIQLAPNGVVRDVFPLSGNESVPGTDLLKHPARRHEAQQTIARRQLTLGGPYPLSQGGVGVIGRFPVFLQDENGWGYFWGFTIVVVRLPQLLEAGGIPELASQGYRFELCRILADDGCEVFSRRGEGPPEEAVAVRIEVPNGSWQLRLAPEEGWNPPLREGLLVVASLVLALAVTYAQYLLIRRFGR</sequence>
<evidence type="ECO:0000313" key="8">
    <source>
        <dbReference type="Proteomes" id="UP000663444"/>
    </source>
</evidence>
<gene>
    <name evidence="7" type="ORF">IWH25_11450</name>
</gene>
<keyword evidence="2 5" id="KW-0812">Transmembrane</keyword>
<dbReference type="Proteomes" id="UP000663444">
    <property type="component" value="Chromosome"/>
</dbReference>
<dbReference type="KEGG" id="ares:IWH25_11450"/>
<keyword evidence="3 5" id="KW-1133">Transmembrane helix</keyword>
<proteinExistence type="predicted"/>
<protein>
    <submittedName>
        <fullName evidence="7">CHASE domain-containing protein</fullName>
    </submittedName>
</protein>